<name>Q9MBI1_9CAUD</name>
<dbReference type="KEGG" id="vg:5580364"/>
<dbReference type="OrthoDB" id="27766at10239"/>
<evidence type="ECO:0000313" key="1">
    <source>
        <dbReference type="EMBL" id="CAB93929.2"/>
    </source>
</evidence>
<sequence length="114" mass="12143">MAISAQLIGSLGAGQVTESRFWFSRSRKYCSDLDKTWDIPAGRHLLFWQGTRSNSNAGGTITIDGTTFDLKSGITGGYVGGYMYVDGPKTVAATGSGSAGFVEDPYMSWVKVAS</sequence>
<gene>
    <name evidence="1" type="primary">ORF23</name>
</gene>
<reference evidence="1 2" key="2">
    <citation type="journal article" date="1994" name="Acta Virol.">
        <title>Characterization and sequence analysis of the F2 promoter from corynephage BFK20.</title>
        <authorList>
            <person name="Koptides M."/>
            <person name="Ugorcakova J."/>
            <person name="Baloghova E."/>
            <person name="Bukovska G."/>
            <person name="Timko J."/>
        </authorList>
    </citation>
    <scope>NUCLEOTIDE SEQUENCE [LARGE SCALE GENOMIC DNA]</scope>
</reference>
<proteinExistence type="predicted"/>
<protein>
    <submittedName>
        <fullName evidence="1">Gp23</fullName>
    </submittedName>
</protein>
<accession>Q9MBI1</accession>
<reference evidence="1 2" key="1">
    <citation type="journal article" date="1992" name="J. Gen. Microbiol.">
        <title>Characterization of bacteriophage BFK20 from Brevibacterium flavum.</title>
        <authorList>
            <person name="Koptides M."/>
            <person name="Barak I."/>
            <person name="Sisova M."/>
            <person name="Baloghova E."/>
            <person name="Ugorcakova J."/>
        </authorList>
    </citation>
    <scope>NUCLEOTIDE SEQUENCE [LARGE SCALE GENOMIC DNA]</scope>
</reference>
<reference evidence="1 2" key="3">
    <citation type="journal article" date="2006" name="Virology">
        <title>Complete nucleotide sequence and genome analysis of bacteriophage BFK20--a lytic phage of the industrial producer Brevibacterium flavum.</title>
        <authorList>
            <person name="Bukovska G."/>
            <person name="Klucar L."/>
            <person name="Vlcek C."/>
            <person name="Adamovic J."/>
            <person name="Turna J."/>
            <person name="Timko J."/>
        </authorList>
    </citation>
    <scope>NUCLEOTIDE SEQUENCE [LARGE SCALE GENOMIC DNA]</scope>
</reference>
<dbReference type="RefSeq" id="YP_001456753.1">
    <property type="nucleotide sequence ID" value="NC_009799.3"/>
</dbReference>
<evidence type="ECO:0000313" key="2">
    <source>
        <dbReference type="Proteomes" id="UP000001531"/>
    </source>
</evidence>
<organism evidence="1 2">
    <name type="scientific">Corynebacterium phage BFK20</name>
    <dbReference type="NCBI Taxonomy" id="28358"/>
    <lineage>
        <taxon>Viruses</taxon>
        <taxon>Duplodnaviria</taxon>
        <taxon>Heunggongvirae</taxon>
        <taxon>Uroviricota</taxon>
        <taxon>Caudoviricetes</taxon>
        <taxon>Sasvirus</taxon>
        <taxon>Sasvirus BFK20</taxon>
    </lineage>
</organism>
<reference evidence="1 2" key="4">
    <citation type="journal article" date="2007" name="Virology">
        <title>Transcriptional profiling of bacteriophage BFK20: coexpression interrogated by "guilt-by-association" algorithm.</title>
        <authorList>
            <person name="Majtan T."/>
            <person name="Halgasova N."/>
            <person name="Bukovska G."/>
            <person name="Timko J."/>
        </authorList>
    </citation>
    <scope>NUCLEOTIDE SEQUENCE [LARGE SCALE GENOMIC DNA]</scope>
</reference>
<keyword evidence="2" id="KW-1185">Reference proteome</keyword>
<dbReference type="EMBL" id="AJ278322">
    <property type="protein sequence ID" value="CAB93929.2"/>
    <property type="molecule type" value="Genomic_DNA"/>
</dbReference>
<dbReference type="GeneID" id="5580364"/>
<dbReference type="Proteomes" id="UP000001531">
    <property type="component" value="Segment"/>
</dbReference>